<name>A0AAD3TJG2_NEPGR</name>
<evidence type="ECO:0000256" key="1">
    <source>
        <dbReference type="SAM" id="MobiDB-lite"/>
    </source>
</evidence>
<dbReference type="EMBL" id="BSYO01000037">
    <property type="protein sequence ID" value="GMH30126.1"/>
    <property type="molecule type" value="Genomic_DNA"/>
</dbReference>
<dbReference type="AlphaFoldDB" id="A0AAD3TJG2"/>
<protein>
    <submittedName>
        <fullName evidence="2">Uncharacterized protein</fullName>
    </submittedName>
</protein>
<reference evidence="2" key="1">
    <citation type="submission" date="2023-05" db="EMBL/GenBank/DDBJ databases">
        <title>Nepenthes gracilis genome sequencing.</title>
        <authorList>
            <person name="Fukushima K."/>
        </authorList>
    </citation>
    <scope>NUCLEOTIDE SEQUENCE</scope>
    <source>
        <strain evidence="2">SING2019-196</strain>
    </source>
</reference>
<sequence length="66" mass="7621">MKDQKHQWKEERQTMMNGKRGAPGEDGRRGKGRKKGPDGGLSRCWRRKLHGKKKTWLCAQAKDSTL</sequence>
<feature type="compositionally biased region" description="Basic and acidic residues" evidence="1">
    <location>
        <begin position="1"/>
        <end position="13"/>
    </location>
</feature>
<keyword evidence="3" id="KW-1185">Reference proteome</keyword>
<organism evidence="2 3">
    <name type="scientific">Nepenthes gracilis</name>
    <name type="common">Slender pitcher plant</name>
    <dbReference type="NCBI Taxonomy" id="150966"/>
    <lineage>
        <taxon>Eukaryota</taxon>
        <taxon>Viridiplantae</taxon>
        <taxon>Streptophyta</taxon>
        <taxon>Embryophyta</taxon>
        <taxon>Tracheophyta</taxon>
        <taxon>Spermatophyta</taxon>
        <taxon>Magnoliopsida</taxon>
        <taxon>eudicotyledons</taxon>
        <taxon>Gunneridae</taxon>
        <taxon>Pentapetalae</taxon>
        <taxon>Caryophyllales</taxon>
        <taxon>Nepenthaceae</taxon>
        <taxon>Nepenthes</taxon>
    </lineage>
</organism>
<evidence type="ECO:0000313" key="3">
    <source>
        <dbReference type="Proteomes" id="UP001279734"/>
    </source>
</evidence>
<gene>
    <name evidence="2" type="ORF">Nepgr_031969</name>
</gene>
<feature type="region of interest" description="Disordered" evidence="1">
    <location>
        <begin position="1"/>
        <end position="46"/>
    </location>
</feature>
<proteinExistence type="predicted"/>
<comment type="caution">
    <text evidence="2">The sequence shown here is derived from an EMBL/GenBank/DDBJ whole genome shotgun (WGS) entry which is preliminary data.</text>
</comment>
<evidence type="ECO:0000313" key="2">
    <source>
        <dbReference type="EMBL" id="GMH30126.1"/>
    </source>
</evidence>
<accession>A0AAD3TJG2</accession>
<dbReference type="Proteomes" id="UP001279734">
    <property type="component" value="Unassembled WGS sequence"/>
</dbReference>